<name>A0A0D6ERT2_SPOSA</name>
<organism evidence="3 4">
    <name type="scientific">Sporidiobolus salmonicolor</name>
    <name type="common">Yeast-like fungus</name>
    <name type="synonym">Sporobolomyces salmonicolor</name>
    <dbReference type="NCBI Taxonomy" id="5005"/>
    <lineage>
        <taxon>Eukaryota</taxon>
        <taxon>Fungi</taxon>
        <taxon>Dikarya</taxon>
        <taxon>Basidiomycota</taxon>
        <taxon>Pucciniomycotina</taxon>
        <taxon>Microbotryomycetes</taxon>
        <taxon>Sporidiobolales</taxon>
        <taxon>Sporidiobolaceae</taxon>
        <taxon>Sporobolomyces</taxon>
    </lineage>
</organism>
<dbReference type="EMBL" id="CENE01000023">
    <property type="protein sequence ID" value="CEQ42270.1"/>
    <property type="molecule type" value="Genomic_DNA"/>
</dbReference>
<feature type="transmembrane region" description="Helical" evidence="2">
    <location>
        <begin position="151"/>
        <end position="172"/>
    </location>
</feature>
<evidence type="ECO:0000256" key="2">
    <source>
        <dbReference type="SAM" id="Phobius"/>
    </source>
</evidence>
<feature type="transmembrane region" description="Helical" evidence="2">
    <location>
        <begin position="95"/>
        <end position="116"/>
    </location>
</feature>
<dbReference type="Proteomes" id="UP000243876">
    <property type="component" value="Unassembled WGS sequence"/>
</dbReference>
<reference evidence="4" key="1">
    <citation type="submission" date="2015-02" db="EMBL/GenBank/DDBJ databases">
        <authorList>
            <person name="Gon?alves P."/>
        </authorList>
    </citation>
    <scope>NUCLEOTIDE SEQUENCE [LARGE SCALE GENOMIC DNA]</scope>
</reference>
<feature type="compositionally biased region" description="Basic and acidic residues" evidence="1">
    <location>
        <begin position="186"/>
        <end position="221"/>
    </location>
</feature>
<keyword evidence="4" id="KW-1185">Reference proteome</keyword>
<evidence type="ECO:0000313" key="4">
    <source>
        <dbReference type="Proteomes" id="UP000243876"/>
    </source>
</evidence>
<dbReference type="OrthoDB" id="2590973at2759"/>
<proteinExistence type="predicted"/>
<keyword evidence="2" id="KW-0812">Transmembrane</keyword>
<keyword evidence="2" id="KW-1133">Transmembrane helix</keyword>
<sequence>MYLHWPRTVFFLVTQSLCIATIGLAAWALADGVHKEHEASKSGLKLDISDIVGAGGAVTAAAGLSSLLCLGMLGYTLFHPRRKEETLFSVRVKEALFGVVLIVLFATLVPATVFAATRGGKVTAPGVPQAVVDGLVKASGMKLAYNTQRPVLSYVIVGWIAFLSTLISLVLVSLSARHVLKHGYSYDRKGSTTDEEPRRSSTVVEKEGTTIGSRLHEREESGSESAGRVEATV</sequence>
<evidence type="ECO:0000256" key="1">
    <source>
        <dbReference type="SAM" id="MobiDB-lite"/>
    </source>
</evidence>
<feature type="compositionally biased region" description="Low complexity" evidence="1">
    <location>
        <begin position="223"/>
        <end position="233"/>
    </location>
</feature>
<evidence type="ECO:0000313" key="3">
    <source>
        <dbReference type="EMBL" id="CEQ42270.1"/>
    </source>
</evidence>
<feature type="region of interest" description="Disordered" evidence="1">
    <location>
        <begin position="186"/>
        <end position="233"/>
    </location>
</feature>
<keyword evidence="2" id="KW-0472">Membrane</keyword>
<feature type="transmembrane region" description="Helical" evidence="2">
    <location>
        <begin position="54"/>
        <end position="75"/>
    </location>
</feature>
<feature type="non-terminal residue" evidence="3">
    <location>
        <position position="1"/>
    </location>
</feature>
<gene>
    <name evidence="3" type="primary">SPOSA6832_04072</name>
</gene>
<dbReference type="AlphaFoldDB" id="A0A0D6ERT2"/>
<protein>
    <submittedName>
        <fullName evidence="3">SPOSA6832_04072-mRNA-1:cds</fullName>
    </submittedName>
</protein>
<accession>A0A0D6ERT2</accession>